<comment type="similarity">
    <text evidence="10">Belongs to the ZapG family.</text>
</comment>
<dbReference type="AlphaFoldDB" id="A0A5J6PXQ9"/>
<dbReference type="RefSeq" id="WP_151049972.1">
    <property type="nucleotide sequence ID" value="NZ_CP031700.1"/>
</dbReference>
<comment type="subcellular location">
    <subcellularLocation>
        <location evidence="1">Cell inner membrane</location>
        <topology evidence="1">Single-pass membrane protein</topology>
    </subcellularLocation>
</comment>
<accession>A0A5J6PXQ9</accession>
<dbReference type="KEGG" id="nzl:D0T92_02690"/>
<keyword evidence="9" id="KW-0131">Cell cycle</keyword>
<dbReference type="Proteomes" id="UP000325713">
    <property type="component" value="Chromosome"/>
</dbReference>
<evidence type="ECO:0000256" key="8">
    <source>
        <dbReference type="ARBA" id="ARBA00023136"/>
    </source>
</evidence>
<keyword evidence="8 14" id="KW-0472">Membrane</keyword>
<evidence type="ECO:0000256" key="13">
    <source>
        <dbReference type="SAM" id="MobiDB-lite"/>
    </source>
</evidence>
<evidence type="ECO:0000256" key="2">
    <source>
        <dbReference type="ARBA" id="ARBA00022475"/>
    </source>
</evidence>
<dbReference type="Pfam" id="PF06295">
    <property type="entry name" value="ZapG-like"/>
    <property type="match status" value="1"/>
</dbReference>
<keyword evidence="7 14" id="KW-1133">Transmembrane helix</keyword>
<evidence type="ECO:0000256" key="11">
    <source>
        <dbReference type="ARBA" id="ARBA00035703"/>
    </source>
</evidence>
<keyword evidence="16" id="KW-1185">Reference proteome</keyword>
<name>A0A5J6PXQ9_9NEIS</name>
<protein>
    <recommendedName>
        <fullName evidence="11">Z-ring associated protein G</fullName>
    </recommendedName>
    <alternativeName>
        <fullName evidence="12">Cell division protein ZapG</fullName>
    </alternativeName>
</protein>
<organism evidence="15 16">
    <name type="scientific">Neisseria zalophi</name>
    <dbReference type="NCBI Taxonomy" id="640030"/>
    <lineage>
        <taxon>Bacteria</taxon>
        <taxon>Pseudomonadati</taxon>
        <taxon>Pseudomonadota</taxon>
        <taxon>Betaproteobacteria</taxon>
        <taxon>Neisseriales</taxon>
        <taxon>Neisseriaceae</taxon>
        <taxon>Neisseria</taxon>
    </lineage>
</organism>
<evidence type="ECO:0000256" key="5">
    <source>
        <dbReference type="ARBA" id="ARBA00022692"/>
    </source>
</evidence>
<feature type="region of interest" description="Disordered" evidence="13">
    <location>
        <begin position="180"/>
        <end position="205"/>
    </location>
</feature>
<evidence type="ECO:0000256" key="4">
    <source>
        <dbReference type="ARBA" id="ARBA00022618"/>
    </source>
</evidence>
<keyword evidence="2" id="KW-1003">Cell membrane</keyword>
<dbReference type="GO" id="GO:0051301">
    <property type="term" value="P:cell division"/>
    <property type="evidence" value="ECO:0007669"/>
    <property type="project" value="UniProtKB-KW"/>
</dbReference>
<keyword evidence="3" id="KW-0997">Cell inner membrane</keyword>
<dbReference type="OrthoDB" id="8613320at2"/>
<dbReference type="InterPro" id="IPR009386">
    <property type="entry name" value="ZapG-like"/>
</dbReference>
<proteinExistence type="inferred from homology"/>
<gene>
    <name evidence="15" type="ORF">D0T92_02690</name>
</gene>
<feature type="compositionally biased region" description="Low complexity" evidence="13">
    <location>
        <begin position="196"/>
        <end position="205"/>
    </location>
</feature>
<evidence type="ECO:0000256" key="7">
    <source>
        <dbReference type="ARBA" id="ARBA00022989"/>
    </source>
</evidence>
<evidence type="ECO:0000256" key="10">
    <source>
        <dbReference type="ARBA" id="ARBA00035657"/>
    </source>
</evidence>
<sequence length="205" mass="22583">MNTTLPWAAQLAIAALIGLVIGLLLMWLGLRGKNGKSKKEHEALKQEFGQYRQKVDEHFIETAAAVDELNKSYQKVVRHLSDGAHTLMDKKTLQQQLALRGDTSVTVAYLAASTATDNIKEPTLPLDHPIDTTLSPDEQQNHPIASEAELAVATNEYSLESSDSPINYPETQEIITHNSMDTTDAIEPKNVESEPTESTIEPPKI</sequence>
<evidence type="ECO:0000256" key="12">
    <source>
        <dbReference type="ARBA" id="ARBA00035727"/>
    </source>
</evidence>
<evidence type="ECO:0000256" key="6">
    <source>
        <dbReference type="ARBA" id="ARBA00022960"/>
    </source>
</evidence>
<evidence type="ECO:0000256" key="1">
    <source>
        <dbReference type="ARBA" id="ARBA00004377"/>
    </source>
</evidence>
<keyword evidence="4" id="KW-0132">Cell division</keyword>
<evidence type="ECO:0000313" key="16">
    <source>
        <dbReference type="Proteomes" id="UP000325713"/>
    </source>
</evidence>
<keyword evidence="5 14" id="KW-0812">Transmembrane</keyword>
<keyword evidence="6" id="KW-0133">Cell shape</keyword>
<dbReference type="PANTHER" id="PTHR39579">
    <property type="entry name" value="INNER MEMBRANE PROTEIN YHCB"/>
    <property type="match status" value="1"/>
</dbReference>
<dbReference type="GO" id="GO:0005886">
    <property type="term" value="C:plasma membrane"/>
    <property type="evidence" value="ECO:0007669"/>
    <property type="project" value="UniProtKB-SubCell"/>
</dbReference>
<reference evidence="15 16" key="1">
    <citation type="submission" date="2018-08" db="EMBL/GenBank/DDBJ databases">
        <title>Neisseria zalophi ATCC BAA-2455 complete genome.</title>
        <authorList>
            <person name="Veseli I.A."/>
            <person name="Buttler R."/>
            <person name="Mascarenhas dos Santos A.C."/>
            <person name="Pombert J.-F."/>
        </authorList>
    </citation>
    <scope>NUCLEOTIDE SEQUENCE [LARGE SCALE GENOMIC DNA]</scope>
    <source>
        <strain evidence="15 16">ATCC BAA-2455</strain>
    </source>
</reference>
<evidence type="ECO:0000313" key="15">
    <source>
        <dbReference type="EMBL" id="QEY25550.1"/>
    </source>
</evidence>
<feature type="transmembrane region" description="Helical" evidence="14">
    <location>
        <begin position="6"/>
        <end position="30"/>
    </location>
</feature>
<evidence type="ECO:0000256" key="9">
    <source>
        <dbReference type="ARBA" id="ARBA00023306"/>
    </source>
</evidence>
<evidence type="ECO:0000256" key="14">
    <source>
        <dbReference type="SAM" id="Phobius"/>
    </source>
</evidence>
<dbReference type="GO" id="GO:0008360">
    <property type="term" value="P:regulation of cell shape"/>
    <property type="evidence" value="ECO:0007669"/>
    <property type="project" value="UniProtKB-KW"/>
</dbReference>
<evidence type="ECO:0000256" key="3">
    <source>
        <dbReference type="ARBA" id="ARBA00022519"/>
    </source>
</evidence>
<dbReference type="EMBL" id="CP031700">
    <property type="protein sequence ID" value="QEY25550.1"/>
    <property type="molecule type" value="Genomic_DNA"/>
</dbReference>
<dbReference type="PANTHER" id="PTHR39579:SF1">
    <property type="entry name" value="INNER MEMBRANE PROTEIN YHCB"/>
    <property type="match status" value="1"/>
</dbReference>